<accession>A0A2P2QS17</accession>
<name>A0A2P2QS17_RHIMU</name>
<keyword evidence="1" id="KW-1133">Transmembrane helix</keyword>
<keyword evidence="1" id="KW-0812">Transmembrane</keyword>
<organism evidence="2">
    <name type="scientific">Rhizophora mucronata</name>
    <name type="common">Asiatic mangrove</name>
    <dbReference type="NCBI Taxonomy" id="61149"/>
    <lineage>
        <taxon>Eukaryota</taxon>
        <taxon>Viridiplantae</taxon>
        <taxon>Streptophyta</taxon>
        <taxon>Embryophyta</taxon>
        <taxon>Tracheophyta</taxon>
        <taxon>Spermatophyta</taxon>
        <taxon>Magnoliopsida</taxon>
        <taxon>eudicotyledons</taxon>
        <taxon>Gunneridae</taxon>
        <taxon>Pentapetalae</taxon>
        <taxon>rosids</taxon>
        <taxon>fabids</taxon>
        <taxon>Malpighiales</taxon>
        <taxon>Rhizophoraceae</taxon>
        <taxon>Rhizophora</taxon>
    </lineage>
</organism>
<reference evidence="2" key="1">
    <citation type="submission" date="2018-02" db="EMBL/GenBank/DDBJ databases">
        <title>Rhizophora mucronata_Transcriptome.</title>
        <authorList>
            <person name="Meera S.P."/>
            <person name="Sreeshan A."/>
            <person name="Augustine A."/>
        </authorList>
    </citation>
    <scope>NUCLEOTIDE SEQUENCE</scope>
    <source>
        <tissue evidence="2">Leaf</tissue>
    </source>
</reference>
<protein>
    <submittedName>
        <fullName evidence="2">Uncharacterized protein</fullName>
    </submittedName>
</protein>
<evidence type="ECO:0000256" key="1">
    <source>
        <dbReference type="SAM" id="Phobius"/>
    </source>
</evidence>
<sequence>MQFCVTNSFSPIYLCLTTEFLICFFFQWISVDTNLGAYIKAFN</sequence>
<evidence type="ECO:0000313" key="2">
    <source>
        <dbReference type="EMBL" id="MBX69800.1"/>
    </source>
</evidence>
<dbReference type="AlphaFoldDB" id="A0A2P2QS17"/>
<keyword evidence="1" id="KW-0472">Membrane</keyword>
<feature type="transmembrane region" description="Helical" evidence="1">
    <location>
        <begin position="12"/>
        <end position="30"/>
    </location>
</feature>
<dbReference type="EMBL" id="GGEC01089316">
    <property type="protein sequence ID" value="MBX69800.1"/>
    <property type="molecule type" value="Transcribed_RNA"/>
</dbReference>
<proteinExistence type="predicted"/>